<dbReference type="EMBL" id="BMAC01000140">
    <property type="protein sequence ID" value="GFP87231.1"/>
    <property type="molecule type" value="Genomic_DNA"/>
</dbReference>
<feature type="chain" id="PRO_5032395941" evidence="1">
    <location>
        <begin position="19"/>
        <end position="133"/>
    </location>
</feature>
<dbReference type="Proteomes" id="UP000653305">
    <property type="component" value="Unassembled WGS sequence"/>
</dbReference>
<comment type="caution">
    <text evidence="2">The sequence shown here is derived from an EMBL/GenBank/DDBJ whole genome shotgun (WGS) entry which is preliminary data.</text>
</comment>
<keyword evidence="1" id="KW-0732">Signal</keyword>
<reference evidence="2" key="1">
    <citation type="submission" date="2020-07" db="EMBL/GenBank/DDBJ databases">
        <title>Ethylene signaling mediates host invasion by parasitic plants.</title>
        <authorList>
            <person name="Yoshida S."/>
        </authorList>
    </citation>
    <scope>NUCLEOTIDE SEQUENCE</scope>
    <source>
        <strain evidence="2">Okayama</strain>
    </source>
</reference>
<name>A0A830BYY2_9LAMI</name>
<feature type="signal peptide" evidence="1">
    <location>
        <begin position="1"/>
        <end position="18"/>
    </location>
</feature>
<organism evidence="2 3">
    <name type="scientific">Phtheirospermum japonicum</name>
    <dbReference type="NCBI Taxonomy" id="374723"/>
    <lineage>
        <taxon>Eukaryota</taxon>
        <taxon>Viridiplantae</taxon>
        <taxon>Streptophyta</taxon>
        <taxon>Embryophyta</taxon>
        <taxon>Tracheophyta</taxon>
        <taxon>Spermatophyta</taxon>
        <taxon>Magnoliopsida</taxon>
        <taxon>eudicotyledons</taxon>
        <taxon>Gunneridae</taxon>
        <taxon>Pentapetalae</taxon>
        <taxon>asterids</taxon>
        <taxon>lamiids</taxon>
        <taxon>Lamiales</taxon>
        <taxon>Orobanchaceae</taxon>
        <taxon>Orobanchaceae incertae sedis</taxon>
        <taxon>Phtheirospermum</taxon>
    </lineage>
</organism>
<sequence>LYVFWLLFLDLLLSIASSATRSRCLTWTALDTSSFWILITFSPASGRSCSLWSLTSGSARWMLDLMARSVTRISLRAWLVNEKVIHEVSGIVFSVILLRFVWFHFPSLFRFISKNDCCFCRSVTLISFLRNSG</sequence>
<evidence type="ECO:0000256" key="1">
    <source>
        <dbReference type="SAM" id="SignalP"/>
    </source>
</evidence>
<gene>
    <name evidence="2" type="ORF">PHJA_000866800</name>
</gene>
<accession>A0A830BYY2</accession>
<proteinExistence type="predicted"/>
<evidence type="ECO:0000313" key="2">
    <source>
        <dbReference type="EMBL" id="GFP87231.1"/>
    </source>
</evidence>
<keyword evidence="3" id="KW-1185">Reference proteome</keyword>
<evidence type="ECO:0000313" key="3">
    <source>
        <dbReference type="Proteomes" id="UP000653305"/>
    </source>
</evidence>
<dbReference type="AlphaFoldDB" id="A0A830BYY2"/>
<protein>
    <submittedName>
        <fullName evidence="2">Probable calcium-binding protein cml14</fullName>
    </submittedName>
</protein>
<feature type="non-terminal residue" evidence="2">
    <location>
        <position position="1"/>
    </location>
</feature>